<evidence type="ECO:0000256" key="2">
    <source>
        <dbReference type="ARBA" id="ARBA00022475"/>
    </source>
</evidence>
<dbReference type="PANTHER" id="PTHR42781">
    <property type="entry name" value="SPERMIDINE/PUTRESCINE IMPORT ATP-BINDING PROTEIN POTA"/>
    <property type="match status" value="1"/>
</dbReference>
<dbReference type="AlphaFoldDB" id="A0A5B8FVT4"/>
<dbReference type="PROSITE" id="PS50893">
    <property type="entry name" value="ABC_TRANSPORTER_2"/>
    <property type="match status" value="1"/>
</dbReference>
<evidence type="ECO:0000256" key="3">
    <source>
        <dbReference type="ARBA" id="ARBA00022741"/>
    </source>
</evidence>
<keyword evidence="6 7" id="KW-0472">Membrane</keyword>
<evidence type="ECO:0000256" key="4">
    <source>
        <dbReference type="ARBA" id="ARBA00022840"/>
    </source>
</evidence>
<dbReference type="GO" id="GO:0043190">
    <property type="term" value="C:ATP-binding cassette (ABC) transporter complex"/>
    <property type="evidence" value="ECO:0007669"/>
    <property type="project" value="InterPro"/>
</dbReference>
<keyword evidence="4 7" id="KW-0067">ATP-binding</keyword>
<keyword evidence="5 7" id="KW-1278">Translocase</keyword>
<proteinExistence type="inferred from homology"/>
<dbReference type="InterPro" id="IPR050093">
    <property type="entry name" value="ABC_SmlMolc_Importer"/>
</dbReference>
<organism evidence="9 10">
    <name type="scientific">Paroceanicella profunda</name>
    <dbReference type="NCBI Taxonomy" id="2579971"/>
    <lineage>
        <taxon>Bacteria</taxon>
        <taxon>Pseudomonadati</taxon>
        <taxon>Pseudomonadota</taxon>
        <taxon>Alphaproteobacteria</taxon>
        <taxon>Rhodobacterales</taxon>
        <taxon>Paracoccaceae</taxon>
        <taxon>Paroceanicella</taxon>
    </lineage>
</organism>
<name>A0A5B8FVT4_9RHOB</name>
<dbReference type="EMBL" id="CP040818">
    <property type="protein sequence ID" value="QDL90452.1"/>
    <property type="molecule type" value="Genomic_DNA"/>
</dbReference>
<dbReference type="SMART" id="SM00382">
    <property type="entry name" value="AAA"/>
    <property type="match status" value="1"/>
</dbReference>
<comment type="similarity">
    <text evidence="7">Belongs to the ABC transporter superfamily. Spermidine/putrescine importer (TC 3.A.1.11.1) family.</text>
</comment>
<dbReference type="OrthoDB" id="9802264at2"/>
<dbReference type="GO" id="GO:0015594">
    <property type="term" value="F:ABC-type putrescine transporter activity"/>
    <property type="evidence" value="ECO:0007669"/>
    <property type="project" value="InterPro"/>
</dbReference>
<feature type="domain" description="ABC transporter" evidence="8">
    <location>
        <begin position="16"/>
        <end position="250"/>
    </location>
</feature>
<dbReference type="InterPro" id="IPR003593">
    <property type="entry name" value="AAA+_ATPase"/>
</dbReference>
<dbReference type="Gene3D" id="3.40.50.300">
    <property type="entry name" value="P-loop containing nucleotide triphosphate hydrolases"/>
    <property type="match status" value="1"/>
</dbReference>
<dbReference type="NCBIfam" id="TIGR01187">
    <property type="entry name" value="potA"/>
    <property type="match status" value="1"/>
</dbReference>
<dbReference type="InterPro" id="IPR017879">
    <property type="entry name" value="PotA_ATP-bd"/>
</dbReference>
<dbReference type="CDD" id="cd03300">
    <property type="entry name" value="ABC_PotA_N"/>
    <property type="match status" value="1"/>
</dbReference>
<dbReference type="PANTHER" id="PTHR42781:SF4">
    <property type="entry name" value="SPERMIDINE_PUTRESCINE IMPORT ATP-BINDING PROTEIN POTA"/>
    <property type="match status" value="1"/>
</dbReference>
<protein>
    <recommendedName>
        <fullName evidence="7">Spermidine/putrescine import ATP-binding protein PotA</fullName>
        <ecNumber evidence="7">7.6.2.11</ecNumber>
    </recommendedName>
</protein>
<gene>
    <name evidence="7" type="primary">potA</name>
    <name evidence="9" type="ORF">FDP22_00770</name>
</gene>
<dbReference type="InterPro" id="IPR008995">
    <property type="entry name" value="Mo/tungstate-bd_C_term_dom"/>
</dbReference>
<dbReference type="Pfam" id="PF08402">
    <property type="entry name" value="TOBE_2"/>
    <property type="match status" value="1"/>
</dbReference>
<dbReference type="Gene3D" id="2.40.50.100">
    <property type="match status" value="1"/>
</dbReference>
<dbReference type="PROSITE" id="PS00211">
    <property type="entry name" value="ABC_TRANSPORTER_1"/>
    <property type="match status" value="1"/>
</dbReference>
<dbReference type="InterPro" id="IPR013611">
    <property type="entry name" value="Transp-assoc_OB_typ2"/>
</dbReference>
<keyword evidence="1 7" id="KW-0813">Transport</keyword>
<dbReference type="GO" id="GO:0016887">
    <property type="term" value="F:ATP hydrolysis activity"/>
    <property type="evidence" value="ECO:0007669"/>
    <property type="project" value="InterPro"/>
</dbReference>
<evidence type="ECO:0000256" key="6">
    <source>
        <dbReference type="ARBA" id="ARBA00023136"/>
    </source>
</evidence>
<reference evidence="9 10" key="1">
    <citation type="submission" date="2019-06" db="EMBL/GenBank/DDBJ databases">
        <title>Genome sequence of Rhodobacteraceae bacterium D4M1.</title>
        <authorList>
            <person name="Cao J."/>
        </authorList>
    </citation>
    <scope>NUCLEOTIDE SEQUENCE [LARGE SCALE GENOMIC DNA]</scope>
    <source>
        <strain evidence="9 10">D4M1</strain>
    </source>
</reference>
<evidence type="ECO:0000313" key="9">
    <source>
        <dbReference type="EMBL" id="QDL90452.1"/>
    </source>
</evidence>
<dbReference type="Pfam" id="PF00005">
    <property type="entry name" value="ABC_tran"/>
    <property type="match status" value="1"/>
</dbReference>
<comment type="function">
    <text evidence="7">Part of the ABC transporter complex PotABCD involved in spermidine/putrescine import. Responsible for energy coupling to the transport system.</text>
</comment>
<evidence type="ECO:0000313" key="10">
    <source>
        <dbReference type="Proteomes" id="UP000305888"/>
    </source>
</evidence>
<dbReference type="InterPro" id="IPR003439">
    <property type="entry name" value="ABC_transporter-like_ATP-bd"/>
</dbReference>
<sequence length="370" mass="40164">MQAPAPNDTTSRLPAIEARRVTKIFGDGDEAFQALDAVSLNIRENEFFTLLGPSGCGKTTLLRLIAGFEQPSAGHILLEGKNISNLPPYKRPVNTVFQSYALFPHLSVAQNIAFGLQRLGKPKAEVAGTVDAMLRLVKMEHLKDRRTANISGGQQQRVALARALAPRPKVLLLDEPLSALDLKLRKEMQIELKRLQGETGITFIFVTHDQEEALTMSDRIAVMSEGRVLQVGGPREIYDRPANRFVASFIGDTNFLPAQVLSTTGPRPRLSVCGVEMSTALPEGVTGPALTMALRPEQLRLEAPGAAGALQGVLKDTVYFGTDTHFHIALTDGTPLIARVQNARTAEHAFRVGEPVGARPQADALQALRD</sequence>
<comment type="subunit">
    <text evidence="7">The complex is composed of two ATP-binding proteins (PotA), two transmembrane proteins (PotB and PotC) and a solute-binding protein (PotD).</text>
</comment>
<dbReference type="SUPFAM" id="SSF50331">
    <property type="entry name" value="MOP-like"/>
    <property type="match status" value="1"/>
</dbReference>
<dbReference type="RefSeq" id="WP_138577222.1">
    <property type="nucleotide sequence ID" value="NZ_CP040818.1"/>
</dbReference>
<dbReference type="EC" id="7.6.2.11" evidence="7"/>
<dbReference type="SUPFAM" id="SSF52540">
    <property type="entry name" value="P-loop containing nucleoside triphosphate hydrolases"/>
    <property type="match status" value="1"/>
</dbReference>
<keyword evidence="2 7" id="KW-1003">Cell membrane</keyword>
<evidence type="ECO:0000256" key="5">
    <source>
        <dbReference type="ARBA" id="ARBA00022967"/>
    </source>
</evidence>
<dbReference type="InterPro" id="IPR005893">
    <property type="entry name" value="PotA-like"/>
</dbReference>
<evidence type="ECO:0000256" key="7">
    <source>
        <dbReference type="RuleBase" id="RU364083"/>
    </source>
</evidence>
<dbReference type="GO" id="GO:0005524">
    <property type="term" value="F:ATP binding"/>
    <property type="evidence" value="ECO:0007669"/>
    <property type="project" value="UniProtKB-KW"/>
</dbReference>
<dbReference type="InterPro" id="IPR017871">
    <property type="entry name" value="ABC_transporter-like_CS"/>
</dbReference>
<dbReference type="KEGG" id="ppru:FDP22_00770"/>
<comment type="catalytic activity">
    <reaction evidence="7">
        <text>ATP + H2O + polyamine-[polyamine-binding protein]Side 1 = ADP + phosphate + polyamineSide 2 + [polyamine-binding protein]Side 1.</text>
        <dbReference type="EC" id="7.6.2.11"/>
    </reaction>
</comment>
<keyword evidence="3 7" id="KW-0547">Nucleotide-binding</keyword>
<dbReference type="FunFam" id="3.40.50.300:FF:000133">
    <property type="entry name" value="Spermidine/putrescine import ATP-binding protein PotA"/>
    <property type="match status" value="1"/>
</dbReference>
<keyword evidence="10" id="KW-1185">Reference proteome</keyword>
<dbReference type="InterPro" id="IPR027417">
    <property type="entry name" value="P-loop_NTPase"/>
</dbReference>
<evidence type="ECO:0000256" key="1">
    <source>
        <dbReference type="ARBA" id="ARBA00022448"/>
    </source>
</evidence>
<evidence type="ECO:0000259" key="8">
    <source>
        <dbReference type="PROSITE" id="PS50893"/>
    </source>
</evidence>
<dbReference type="Proteomes" id="UP000305888">
    <property type="component" value="Chromosome"/>
</dbReference>
<accession>A0A5B8FVT4</accession>